<evidence type="ECO:0000256" key="1">
    <source>
        <dbReference type="ARBA" id="ARBA00022649"/>
    </source>
</evidence>
<proteinExistence type="predicted"/>
<dbReference type="Gene3D" id="3.30.2310.20">
    <property type="entry name" value="RelE-like"/>
    <property type="match status" value="1"/>
</dbReference>
<dbReference type="InterPro" id="IPR035093">
    <property type="entry name" value="RelE/ParE_toxin_dom_sf"/>
</dbReference>
<keyword evidence="3" id="KW-1185">Reference proteome</keyword>
<evidence type="ECO:0000313" key="3">
    <source>
        <dbReference type="Proteomes" id="UP000199672"/>
    </source>
</evidence>
<evidence type="ECO:0000313" key="2">
    <source>
        <dbReference type="EMBL" id="SFC80199.1"/>
    </source>
</evidence>
<organism evidence="2 3">
    <name type="scientific">Flavobacterium phragmitis</name>
    <dbReference type="NCBI Taxonomy" id="739143"/>
    <lineage>
        <taxon>Bacteria</taxon>
        <taxon>Pseudomonadati</taxon>
        <taxon>Bacteroidota</taxon>
        <taxon>Flavobacteriia</taxon>
        <taxon>Flavobacteriales</taxon>
        <taxon>Flavobacteriaceae</taxon>
        <taxon>Flavobacterium</taxon>
    </lineage>
</organism>
<keyword evidence="1" id="KW-1277">Toxin-antitoxin system</keyword>
<accession>A0A1I1M447</accession>
<dbReference type="RefSeq" id="WP_091491206.1">
    <property type="nucleotide sequence ID" value="NZ_FOMH01000002.1"/>
</dbReference>
<dbReference type="EMBL" id="FOMH01000002">
    <property type="protein sequence ID" value="SFC80199.1"/>
    <property type="molecule type" value="Genomic_DNA"/>
</dbReference>
<dbReference type="InterPro" id="IPR007712">
    <property type="entry name" value="RelE/ParE_toxin"/>
</dbReference>
<dbReference type="STRING" id="739143.SAMN05216297_102329"/>
<gene>
    <name evidence="2" type="ORF">SAMN05216297_102329</name>
</gene>
<dbReference type="Proteomes" id="UP000199672">
    <property type="component" value="Unassembled WGS sequence"/>
</dbReference>
<name>A0A1I1M447_9FLAO</name>
<protein>
    <submittedName>
        <fullName evidence="2">ParE toxin of type II toxin-antitoxin system, parDE</fullName>
    </submittedName>
</protein>
<dbReference type="OrthoDB" id="1362197at2"/>
<sequence length="93" mass="11342">MIIKISNEFLKLLKEQVHYIYKDKPRAALKFRKDLLRNIKKDLKHPFLFKKSRYFDDENIRDYVFKGYVSVYEVDTENNIVVVFGFIKYKDTL</sequence>
<dbReference type="Pfam" id="PF05016">
    <property type="entry name" value="ParE_toxin"/>
    <property type="match status" value="1"/>
</dbReference>
<reference evidence="3" key="1">
    <citation type="submission" date="2016-10" db="EMBL/GenBank/DDBJ databases">
        <authorList>
            <person name="Varghese N."/>
            <person name="Submissions S."/>
        </authorList>
    </citation>
    <scope>NUCLEOTIDE SEQUENCE [LARGE SCALE GENOMIC DNA]</scope>
    <source>
        <strain evidence="3">CGMCC 1.10370</strain>
    </source>
</reference>
<dbReference type="AlphaFoldDB" id="A0A1I1M447"/>